<dbReference type="PANTHER" id="PTHR24095">
    <property type="entry name" value="ACETYL-COENZYME A SYNTHETASE"/>
    <property type="match status" value="1"/>
</dbReference>
<dbReference type="Pfam" id="PF13193">
    <property type="entry name" value="AMP-binding_C"/>
    <property type="match status" value="1"/>
</dbReference>
<evidence type="ECO:0000259" key="9">
    <source>
        <dbReference type="Pfam" id="PF16177"/>
    </source>
</evidence>
<comment type="caution">
    <text evidence="10">The sequence shown here is derived from an EMBL/GenBank/DDBJ whole genome shotgun (WGS) entry which is preliminary data.</text>
</comment>
<dbReference type="Pfam" id="PF00501">
    <property type="entry name" value="AMP-binding"/>
    <property type="match status" value="1"/>
</dbReference>
<dbReference type="InterPro" id="IPR025110">
    <property type="entry name" value="AMP-bd_C"/>
</dbReference>
<dbReference type="GO" id="GO:0005524">
    <property type="term" value="F:ATP binding"/>
    <property type="evidence" value="ECO:0007669"/>
    <property type="project" value="UniProtKB-KW"/>
</dbReference>
<dbReference type="EC" id="6.2.1.1" evidence="2"/>
<evidence type="ECO:0000256" key="3">
    <source>
        <dbReference type="ARBA" id="ARBA00022598"/>
    </source>
</evidence>
<keyword evidence="4" id="KW-0547">Nucleotide-binding</keyword>
<dbReference type="SUPFAM" id="SSF56801">
    <property type="entry name" value="Acetyl-CoA synthetase-like"/>
    <property type="match status" value="1"/>
</dbReference>
<feature type="domain" description="AMP-binding enzyme C-terminal" evidence="8">
    <location>
        <begin position="538"/>
        <end position="611"/>
    </location>
</feature>
<keyword evidence="5" id="KW-0067">ATP-binding</keyword>
<evidence type="ECO:0000256" key="1">
    <source>
        <dbReference type="ARBA" id="ARBA00006432"/>
    </source>
</evidence>
<comment type="similarity">
    <text evidence="1">Belongs to the ATP-dependent AMP-binding enzyme family.</text>
</comment>
<feature type="domain" description="AMP-dependent synthetase/ligase" evidence="7">
    <location>
        <begin position="103"/>
        <end position="476"/>
    </location>
</feature>
<evidence type="ECO:0000259" key="8">
    <source>
        <dbReference type="Pfam" id="PF13193"/>
    </source>
</evidence>
<dbReference type="InterPro" id="IPR032387">
    <property type="entry name" value="ACAS_N"/>
</dbReference>
<feature type="domain" description="Acetyl-coenzyme A synthetase N-terminal" evidence="9">
    <location>
        <begin position="42"/>
        <end position="97"/>
    </location>
</feature>
<dbReference type="InterPro" id="IPR045851">
    <property type="entry name" value="AMP-bd_C_sf"/>
</dbReference>
<organism evidence="10 11">
    <name type="scientific">Nocardia stercoris</name>
    <dbReference type="NCBI Taxonomy" id="2483361"/>
    <lineage>
        <taxon>Bacteria</taxon>
        <taxon>Bacillati</taxon>
        <taxon>Actinomycetota</taxon>
        <taxon>Actinomycetes</taxon>
        <taxon>Mycobacteriales</taxon>
        <taxon>Nocardiaceae</taxon>
        <taxon>Nocardia</taxon>
    </lineage>
</organism>
<evidence type="ECO:0000256" key="2">
    <source>
        <dbReference type="ARBA" id="ARBA00013275"/>
    </source>
</evidence>
<dbReference type="AlphaFoldDB" id="A0A3M2KUI4"/>
<dbReference type="EMBL" id="RFFH01000018">
    <property type="protein sequence ID" value="RMI28791.1"/>
    <property type="molecule type" value="Genomic_DNA"/>
</dbReference>
<dbReference type="Pfam" id="PF16177">
    <property type="entry name" value="ACAS_N"/>
    <property type="match status" value="1"/>
</dbReference>
<dbReference type="InterPro" id="IPR042099">
    <property type="entry name" value="ANL_N_sf"/>
</dbReference>
<evidence type="ECO:0000313" key="10">
    <source>
        <dbReference type="EMBL" id="RMI28791.1"/>
    </source>
</evidence>
<keyword evidence="3" id="KW-0436">Ligase</keyword>
<dbReference type="PROSITE" id="PS00455">
    <property type="entry name" value="AMP_BINDING"/>
    <property type="match status" value="1"/>
</dbReference>
<accession>A0A3M2KUI4</accession>
<name>A0A3M2KUI4_9NOCA</name>
<dbReference type="Gene3D" id="3.30.300.30">
    <property type="match status" value="1"/>
</dbReference>
<reference evidence="10 11" key="1">
    <citation type="submission" date="2018-10" db="EMBL/GenBank/DDBJ databases">
        <title>Isolation from cow dung.</title>
        <authorList>
            <person name="Ling L."/>
        </authorList>
    </citation>
    <scope>NUCLEOTIDE SEQUENCE [LARGE SCALE GENOMIC DNA]</scope>
    <source>
        <strain evidence="10 11">NEAU-LL90</strain>
    </source>
</reference>
<dbReference type="GO" id="GO:0003987">
    <property type="term" value="F:acetate-CoA ligase activity"/>
    <property type="evidence" value="ECO:0007669"/>
    <property type="project" value="UniProtKB-EC"/>
</dbReference>
<keyword evidence="11" id="KW-1185">Reference proteome</keyword>
<dbReference type="Gene3D" id="3.40.50.12780">
    <property type="entry name" value="N-terminal domain of ligase-like"/>
    <property type="match status" value="1"/>
</dbReference>
<evidence type="ECO:0000256" key="5">
    <source>
        <dbReference type="ARBA" id="ARBA00022840"/>
    </source>
</evidence>
<keyword evidence="6" id="KW-0007">Acetylation</keyword>
<dbReference type="Proteomes" id="UP000279275">
    <property type="component" value="Unassembled WGS sequence"/>
</dbReference>
<dbReference type="GO" id="GO:0006085">
    <property type="term" value="P:acetyl-CoA biosynthetic process"/>
    <property type="evidence" value="ECO:0007669"/>
    <property type="project" value="TreeGrafter"/>
</dbReference>
<gene>
    <name evidence="10" type="ORF">EBN03_28330</name>
</gene>
<dbReference type="PANTHER" id="PTHR24095:SF14">
    <property type="entry name" value="ACETYL-COENZYME A SYNTHETASE 1"/>
    <property type="match status" value="1"/>
</dbReference>
<dbReference type="RefSeq" id="WP_122191212.1">
    <property type="nucleotide sequence ID" value="NZ_RFFH01000018.1"/>
</dbReference>
<proteinExistence type="inferred from homology"/>
<dbReference type="OrthoDB" id="9803968at2"/>
<evidence type="ECO:0000256" key="6">
    <source>
        <dbReference type="ARBA" id="ARBA00022990"/>
    </source>
</evidence>
<evidence type="ECO:0000259" key="7">
    <source>
        <dbReference type="Pfam" id="PF00501"/>
    </source>
</evidence>
<evidence type="ECO:0000256" key="4">
    <source>
        <dbReference type="ARBA" id="ARBA00022741"/>
    </source>
</evidence>
<protein>
    <recommendedName>
        <fullName evidence="2">acetate--CoA ligase</fullName>
        <ecNumber evidence="2">6.2.1.1</ecNumber>
    </recommendedName>
</protein>
<dbReference type="InterPro" id="IPR020845">
    <property type="entry name" value="AMP-binding_CS"/>
</dbReference>
<sequence>MADVQQAEGLAWVPGATVRERSRLLAAMRGWGLGSDAAAVAELNRRADADPDWFWRATAADLGVEFTVPFDRAVDESAGKPFPQWFPGSRINIAQLCAHRHAIGERADQLAVIYEGDDGQRRTLTFAQLDTEVRRFAANLRELGVHRGDRVALFMPVVPEAAVAYLAIAMLGAVSVPTFSGYAPDALATRLQDSEAVALVTADGTTRRGKMVELKATADAALADSPSVQTVVVVRHLGAQVPMTRGRDVYYDELARDPEPIETVETEANDPLTVVYTSGTTGRPKGIVHSHGGFAMKTAVDFAYGFDVHAGDVVSWVTDLGWLVGPMLMTGPLQLGATIVMIEGLPTYPTPTRMWEIVRRNGITVQGIAPTAARALKAAGAAAPAMDTLRTFVSTGEAWDEPTWWWLFDEVGGRRVPIVNYSGGTEIGGGLLIGYPFLPMAAAAFNAPLPGVDAAVFGDDGHPVVGEIGELVVRNTFPGMTHAFWNDRDRYLDTYWNRWHGIWVHGDLASVDEHGMWRIHGRSDDTLKLSGRRVGPAEIEASLLRDNRIAEVAVIGVPDELRGQRAVAFAVLRDDGPVPADLQETATEHAGRSFAPEVRVVASLPKTKNGKIMRRAIRARYLGSSPGDLSALDPTTPLEAIPVAGEHDQENAL</sequence>
<evidence type="ECO:0000313" key="11">
    <source>
        <dbReference type="Proteomes" id="UP000279275"/>
    </source>
</evidence>
<dbReference type="InterPro" id="IPR000873">
    <property type="entry name" value="AMP-dep_synth/lig_dom"/>
</dbReference>